<feature type="active site" evidence="7">
    <location>
        <position position="215"/>
    </location>
</feature>
<dbReference type="GO" id="GO:0005829">
    <property type="term" value="C:cytosol"/>
    <property type="evidence" value="ECO:0007669"/>
    <property type="project" value="TreeGrafter"/>
</dbReference>
<reference evidence="12 13" key="1">
    <citation type="journal article" date="2017" name="Mol. Plant">
        <title>The Genome of Medicinal Plant Macleaya cordata Provides New Insights into Benzylisoquinoline Alkaloids Metabolism.</title>
        <authorList>
            <person name="Liu X."/>
            <person name="Liu Y."/>
            <person name="Huang P."/>
            <person name="Ma Y."/>
            <person name="Qing Z."/>
            <person name="Tang Q."/>
            <person name="Cao H."/>
            <person name="Cheng P."/>
            <person name="Zheng Y."/>
            <person name="Yuan Z."/>
            <person name="Zhou Y."/>
            <person name="Liu J."/>
            <person name="Tang Z."/>
            <person name="Zhuo Y."/>
            <person name="Zhang Y."/>
            <person name="Yu L."/>
            <person name="Huang J."/>
            <person name="Yang P."/>
            <person name="Peng Q."/>
            <person name="Zhang J."/>
            <person name="Jiang W."/>
            <person name="Zhang Z."/>
            <person name="Lin K."/>
            <person name="Ro D.K."/>
            <person name="Chen X."/>
            <person name="Xiong X."/>
            <person name="Shang Y."/>
            <person name="Huang S."/>
            <person name="Zeng J."/>
        </authorList>
    </citation>
    <scope>NUCLEOTIDE SEQUENCE [LARGE SCALE GENOMIC DNA]</scope>
    <source>
        <strain evidence="13">cv. BLH2017</strain>
        <tissue evidence="12">Root</tissue>
    </source>
</reference>
<dbReference type="InterPro" id="IPR055231">
    <property type="entry name" value="2AA_helical"/>
</dbReference>
<dbReference type="Proteomes" id="UP000195402">
    <property type="component" value="Unassembled WGS sequence"/>
</dbReference>
<dbReference type="InterPro" id="IPR001969">
    <property type="entry name" value="Aspartic_peptidase_AS"/>
</dbReference>
<dbReference type="SUPFAM" id="SSF48371">
    <property type="entry name" value="ARM repeat"/>
    <property type="match status" value="1"/>
</dbReference>
<dbReference type="PROSITE" id="PS51767">
    <property type="entry name" value="PEPTIDASE_A1"/>
    <property type="match status" value="1"/>
</dbReference>
<evidence type="ECO:0000256" key="4">
    <source>
        <dbReference type="ARBA" id="ARBA00022750"/>
    </source>
</evidence>
<evidence type="ECO:0000313" key="13">
    <source>
        <dbReference type="Proteomes" id="UP000195402"/>
    </source>
</evidence>
<dbReference type="GO" id="GO:0000159">
    <property type="term" value="C:protein phosphatase type 2A complex"/>
    <property type="evidence" value="ECO:0007669"/>
    <property type="project" value="TreeGrafter"/>
</dbReference>
<comment type="similarity">
    <text evidence="1 9">Belongs to the peptidase A1 family.</text>
</comment>
<sequence length="1227" mass="135565">MESSADPQPQLTGVVIITLPPADDPSKGKTITSIFTLSDHPPHSSTLPQQSQETQLPIQSTTPEPEHRFNSFSRLFFGSPSRVLGLLGLSVLGLLMWTSYSSVSTFNELRSSEDDNREFDSFIFTLHHKFTNSDRFQRDVEFKLGKFVEGEKVMSSVAMIDDGIEHQKVNKLASYSSVADSSTIFPVKGNVYPHGLYYISMLVGNPPRAYYLDMDTGSDLTWIQCDAPCKSCAKGPHPLYKPTKGNILPSKDKLCVQVQNSHDRGSCGSCQQCNYEIEYADQSSSVGILARDNLQLLIANGTVVKPNFVLGCAYDQQGQLSISPARTDGILGISRAAISLPSQLASQGVIRNVVGHCIGINAGIDGYMFLGDEPVPQWGMTWVPMLNIPSIDLYHTEIVKMSYGGGQLSLGEPEKRAGRVIFDSGSSYTYFTNKAYSDLIASLEDVSHEGLVQDVTDPTLPLCWRAKLPIRSLKDVKAFFKPLTFHFGSRLWIISSKMLIPPEGYLIISNKGNVCLGILDGSDFLDESTIILGDISLRGQLVVYDNVNQKIGWVQSDCEGPPKMYNVNPSILKEKQTAIKNCDIVTPCLHPPCQGDDSKIEFFSKDDYHGLVGWSLGDVLSTIPILCVPSSRHIMGCIFTEDNASLIRIPDHDEMLNVESSLGASKASGPIRLSTIARALGEERTRKELIPFLSENNDDDDEVLLAMAEELGVFIPYVGGVEYAHVLLPPLETLCTVEETCVRDKAVESLCRIGAQMKESDLVDWFIPLVKRLASGEWFTARVSSCGLFHIAYPSAPEMLKTELRSIYSQLCQDDMPMVRRSAASNLGKFAATVEPAHLKTDVMSIFEDLTQDDQDSVRLLAVEGCAALGKLLEPQDCVAHILPVIVNFSQDKSWRVRYMVANQLYELCEAVGPEPTKTDLVPAYVRLLRDNEAEVRIAAAGKVTKFCRILNPQLAIQHILPCVKELSSDSSQHVRSALASVIMGMAPVLGKDATIEQLLPIFLSLLKDEFPDVRLNIISKLDQVNQVIGIDLLSQSLLPAIVELAEDRHWRVRLAIIEYIPLLASQLGVGFFDDKLGALCMQWLEDKVYSIRDAAANNLKRLAEEFGPDWAMQHIIPQVLEMIKNPHYLYRMTIIHAISLLAPVMGSEITCSKLLPLVINASKDRVPNIKFNVAKVLQSLIPIVDQSVVEQTIRPCLAELSDDPDVDVRFFASQALQASDQVMMSS</sequence>
<dbReference type="InterPro" id="IPR001461">
    <property type="entry name" value="Aspartic_peptidase_A1"/>
</dbReference>
<evidence type="ECO:0000256" key="7">
    <source>
        <dbReference type="PIRSR" id="PIRSR601461-1"/>
    </source>
</evidence>
<dbReference type="GO" id="GO:0006508">
    <property type="term" value="P:proteolysis"/>
    <property type="evidence" value="ECO:0007669"/>
    <property type="project" value="UniProtKB-KW"/>
</dbReference>
<comment type="caution">
    <text evidence="12">The sequence shown here is derived from an EMBL/GenBank/DDBJ whole genome shotgun (WGS) entry which is preliminary data.</text>
</comment>
<feature type="repeat" description="HEAT" evidence="8">
    <location>
        <begin position="1194"/>
        <end position="1227"/>
    </location>
</feature>
<dbReference type="Pfam" id="PF02985">
    <property type="entry name" value="HEAT"/>
    <property type="match status" value="1"/>
</dbReference>
<dbReference type="SUPFAM" id="SSF50630">
    <property type="entry name" value="Acid proteases"/>
    <property type="match status" value="1"/>
</dbReference>
<dbReference type="PANTHER" id="PTHR10648">
    <property type="entry name" value="SERINE/THREONINE-PROTEIN PHOSPHATASE PP2A 65 KDA REGULATORY SUBUNIT"/>
    <property type="match status" value="1"/>
</dbReference>
<organism evidence="12 13">
    <name type="scientific">Macleaya cordata</name>
    <name type="common">Five-seeded plume-poppy</name>
    <name type="synonym">Bocconia cordata</name>
    <dbReference type="NCBI Taxonomy" id="56857"/>
    <lineage>
        <taxon>Eukaryota</taxon>
        <taxon>Viridiplantae</taxon>
        <taxon>Streptophyta</taxon>
        <taxon>Embryophyta</taxon>
        <taxon>Tracheophyta</taxon>
        <taxon>Spermatophyta</taxon>
        <taxon>Magnoliopsida</taxon>
        <taxon>Ranunculales</taxon>
        <taxon>Papaveraceae</taxon>
        <taxon>Papaveroideae</taxon>
        <taxon>Macleaya</taxon>
    </lineage>
</organism>
<dbReference type="Pfam" id="PF14541">
    <property type="entry name" value="TAXi_C"/>
    <property type="match status" value="1"/>
</dbReference>
<dbReference type="InterPro" id="IPR021133">
    <property type="entry name" value="HEAT_type_2"/>
</dbReference>
<evidence type="ECO:0000256" key="1">
    <source>
        <dbReference type="ARBA" id="ARBA00007447"/>
    </source>
</evidence>
<feature type="repeat" description="HEAT" evidence="8">
    <location>
        <begin position="960"/>
        <end position="998"/>
    </location>
</feature>
<dbReference type="InterPro" id="IPR054573">
    <property type="entry name" value="PP2A/SF3B1-like_HEAT"/>
</dbReference>
<feature type="repeat" description="HEAT" evidence="8">
    <location>
        <begin position="882"/>
        <end position="920"/>
    </location>
</feature>
<dbReference type="FunFam" id="1.25.10.10:FF:000062">
    <property type="entry name" value="Serine/threonine-protein phosphatase 2A regulatory subunit A alpha isoform"/>
    <property type="match status" value="1"/>
</dbReference>
<dbReference type="InterPro" id="IPR033121">
    <property type="entry name" value="PEPTIDASE_A1"/>
</dbReference>
<dbReference type="Pfam" id="PF22956">
    <property type="entry name" value="VPS15-like_hel"/>
    <property type="match status" value="1"/>
</dbReference>
<gene>
    <name evidence="12" type="ORF">BVC80_8691g14</name>
</gene>
<dbReference type="GO" id="GO:0004190">
    <property type="term" value="F:aspartic-type endopeptidase activity"/>
    <property type="evidence" value="ECO:0007669"/>
    <property type="project" value="UniProtKB-KW"/>
</dbReference>
<evidence type="ECO:0000259" key="11">
    <source>
        <dbReference type="PROSITE" id="PS51767"/>
    </source>
</evidence>
<evidence type="ECO:0000256" key="6">
    <source>
        <dbReference type="ARBA" id="ARBA00038332"/>
    </source>
</evidence>
<dbReference type="InterPro" id="IPR032861">
    <property type="entry name" value="TAXi_N"/>
</dbReference>
<dbReference type="InterPro" id="IPR021109">
    <property type="entry name" value="Peptidase_aspartic_dom_sf"/>
</dbReference>
<dbReference type="GO" id="GO:0005634">
    <property type="term" value="C:nucleus"/>
    <property type="evidence" value="ECO:0007669"/>
    <property type="project" value="TreeGrafter"/>
</dbReference>
<keyword evidence="2 9" id="KW-0645">Protease</keyword>
<name>A0A200Q0H2_MACCD</name>
<dbReference type="Pfam" id="PF14543">
    <property type="entry name" value="TAXi_N"/>
    <property type="match status" value="1"/>
</dbReference>
<evidence type="ECO:0000256" key="8">
    <source>
        <dbReference type="PROSITE-ProRule" id="PRU00103"/>
    </source>
</evidence>
<keyword evidence="3" id="KW-0677">Repeat</keyword>
<dbReference type="Gene3D" id="1.25.10.10">
    <property type="entry name" value="Leucine-rich Repeat Variant"/>
    <property type="match status" value="1"/>
</dbReference>
<feature type="repeat" description="HEAT" evidence="8">
    <location>
        <begin position="1077"/>
        <end position="1115"/>
    </location>
</feature>
<accession>A0A200Q0H2</accession>
<evidence type="ECO:0000256" key="2">
    <source>
        <dbReference type="ARBA" id="ARBA00022670"/>
    </source>
</evidence>
<dbReference type="GO" id="GO:0019888">
    <property type="term" value="F:protein phosphatase regulator activity"/>
    <property type="evidence" value="ECO:0007669"/>
    <property type="project" value="TreeGrafter"/>
</dbReference>
<evidence type="ECO:0000256" key="5">
    <source>
        <dbReference type="ARBA" id="ARBA00022801"/>
    </source>
</evidence>
<dbReference type="OrthoDB" id="2747330at2759"/>
<keyword evidence="13" id="KW-1185">Reference proteome</keyword>
<dbReference type="InterPro" id="IPR011989">
    <property type="entry name" value="ARM-like"/>
</dbReference>
<feature type="repeat" description="HEAT" evidence="8">
    <location>
        <begin position="1155"/>
        <end position="1193"/>
    </location>
</feature>
<dbReference type="STRING" id="56857.A0A200Q0H2"/>
<evidence type="ECO:0000256" key="3">
    <source>
        <dbReference type="ARBA" id="ARBA00022737"/>
    </source>
</evidence>
<dbReference type="FunFam" id="2.40.70.10:FF:000015">
    <property type="entry name" value="Aspartyl protease family protein"/>
    <property type="match status" value="1"/>
</dbReference>
<proteinExistence type="inferred from homology"/>
<dbReference type="Gene3D" id="2.40.70.10">
    <property type="entry name" value="Acid Proteases"/>
    <property type="match status" value="2"/>
</dbReference>
<feature type="repeat" description="HEAT" evidence="8">
    <location>
        <begin position="843"/>
        <end position="881"/>
    </location>
</feature>
<evidence type="ECO:0000313" key="12">
    <source>
        <dbReference type="EMBL" id="OVA03963.1"/>
    </source>
</evidence>
<dbReference type="InParanoid" id="A0A200Q0H2"/>
<evidence type="ECO:0000256" key="10">
    <source>
        <dbReference type="SAM" id="MobiDB-lite"/>
    </source>
</evidence>
<dbReference type="InterPro" id="IPR000357">
    <property type="entry name" value="HEAT"/>
</dbReference>
<feature type="repeat" description="HEAT" evidence="8">
    <location>
        <begin position="1116"/>
        <end position="1154"/>
    </location>
</feature>
<feature type="repeat" description="HEAT" evidence="8">
    <location>
        <begin position="999"/>
        <end position="1037"/>
    </location>
</feature>
<feature type="repeat" description="HEAT" evidence="8">
    <location>
        <begin position="921"/>
        <end position="959"/>
    </location>
</feature>
<dbReference type="PRINTS" id="PR00792">
    <property type="entry name" value="PEPSIN"/>
</dbReference>
<feature type="compositionally biased region" description="Polar residues" evidence="10">
    <location>
        <begin position="43"/>
        <end position="63"/>
    </location>
</feature>
<comment type="similarity">
    <text evidence="6">Belongs to the phosphatase 2A regulatory subunit A family.</text>
</comment>
<feature type="region of interest" description="Disordered" evidence="10">
    <location>
        <begin position="38"/>
        <end position="64"/>
    </location>
</feature>
<dbReference type="InterPro" id="IPR051023">
    <property type="entry name" value="PP2A_Regulatory_Subunit_A"/>
</dbReference>
<dbReference type="PROSITE" id="PS00141">
    <property type="entry name" value="ASP_PROTEASE"/>
    <property type="match status" value="1"/>
</dbReference>
<protein>
    <submittedName>
        <fullName evidence="12">HEAT</fullName>
    </submittedName>
</protein>
<feature type="domain" description="Peptidase A1" evidence="11">
    <location>
        <begin position="197"/>
        <end position="554"/>
    </location>
</feature>
<evidence type="ECO:0000256" key="9">
    <source>
        <dbReference type="RuleBase" id="RU000454"/>
    </source>
</evidence>
<dbReference type="AlphaFoldDB" id="A0A200Q0H2"/>
<dbReference type="PANTHER" id="PTHR10648:SF4">
    <property type="entry name" value="PROTEIN PHOSPHATASE 2 (FORMERLY 2A), REGULATORY SUBUNIT A, BETA ISOFORM-RELATED"/>
    <property type="match status" value="1"/>
</dbReference>
<feature type="repeat" description="HEAT" evidence="8">
    <location>
        <begin position="1038"/>
        <end position="1076"/>
    </location>
</feature>
<dbReference type="PROSITE" id="PS50077">
    <property type="entry name" value="HEAT_REPEAT"/>
    <property type="match status" value="11"/>
</dbReference>
<feature type="active site" evidence="7">
    <location>
        <position position="423"/>
    </location>
</feature>
<dbReference type="InterPro" id="IPR016024">
    <property type="entry name" value="ARM-type_fold"/>
</dbReference>
<dbReference type="EMBL" id="MVGT01003453">
    <property type="protein sequence ID" value="OVA03963.1"/>
    <property type="molecule type" value="Genomic_DNA"/>
</dbReference>
<dbReference type="Pfam" id="PF22646">
    <property type="entry name" value="PPP2R1A-like_HEAT"/>
    <property type="match status" value="1"/>
</dbReference>
<dbReference type="InterPro" id="IPR032799">
    <property type="entry name" value="TAXi_C"/>
</dbReference>
<feature type="repeat" description="HEAT" evidence="8">
    <location>
        <begin position="804"/>
        <end position="842"/>
    </location>
</feature>
<keyword evidence="4 9" id="KW-0064">Aspartyl protease</keyword>
<keyword evidence="5 9" id="KW-0378">Hydrolase</keyword>